<dbReference type="PANTHER" id="PTHR30121:SF6">
    <property type="entry name" value="SLR6007 PROTEIN"/>
    <property type="match status" value="1"/>
</dbReference>
<evidence type="ECO:0008006" key="3">
    <source>
        <dbReference type="Google" id="ProtNLM"/>
    </source>
</evidence>
<comment type="caution">
    <text evidence="1">The sequence shown here is derived from an EMBL/GenBank/DDBJ whole genome shotgun (WGS) entry which is preliminary data.</text>
</comment>
<dbReference type="Gene3D" id="3.40.50.300">
    <property type="entry name" value="P-loop containing nucleotide triphosphate hydrolases"/>
    <property type="match status" value="1"/>
</dbReference>
<dbReference type="AlphaFoldDB" id="A0AAV3GKR1"/>
<dbReference type="SUPFAM" id="SSF52540">
    <property type="entry name" value="P-loop containing nucleoside triphosphate hydrolases"/>
    <property type="match status" value="1"/>
</dbReference>
<dbReference type="InterPro" id="IPR027417">
    <property type="entry name" value="P-loop_NTPase"/>
</dbReference>
<evidence type="ECO:0000313" key="2">
    <source>
        <dbReference type="Proteomes" id="UP000004117"/>
    </source>
</evidence>
<dbReference type="PANTHER" id="PTHR30121">
    <property type="entry name" value="UNCHARACTERIZED PROTEIN YJGR-RELATED"/>
    <property type="match status" value="1"/>
</dbReference>
<protein>
    <recommendedName>
        <fullName evidence="3">TraG P-loop domain-containing protein</fullName>
    </recommendedName>
</protein>
<reference evidence="1 2" key="1">
    <citation type="submission" date="2012-04" db="EMBL/GenBank/DDBJ databases">
        <authorList>
            <person name="Weinstock G."/>
            <person name="Sodergren E."/>
            <person name="Lobos E.A."/>
            <person name="Fulton L."/>
            <person name="Fulton R."/>
            <person name="Courtney L."/>
            <person name="Fronick C."/>
            <person name="O'Laughlin M."/>
            <person name="Godfrey J."/>
            <person name="Wilson R.M."/>
            <person name="Miner T."/>
            <person name="Farmer C."/>
            <person name="Delehaunty K."/>
            <person name="Cordes M."/>
            <person name="Minx P."/>
            <person name="Tomlinson C."/>
            <person name="Chen J."/>
            <person name="Wollam A."/>
            <person name="Pepin K.H."/>
            <person name="Bhonagiri V."/>
            <person name="Zhang X."/>
            <person name="Suruliraj S."/>
            <person name="Warren W."/>
            <person name="Mitreva M."/>
            <person name="Mardis E.R."/>
            <person name="Wilson R.K."/>
        </authorList>
    </citation>
    <scope>NUCLEOTIDE SEQUENCE [LARGE SCALE GENOMIC DNA]</scope>
    <source>
        <strain evidence="1 2">ERV63</strain>
    </source>
</reference>
<dbReference type="EMBL" id="ALZR01000051">
    <property type="protein sequence ID" value="EJV16904.1"/>
    <property type="molecule type" value="Genomic_DNA"/>
</dbReference>
<evidence type="ECO:0000313" key="1">
    <source>
        <dbReference type="EMBL" id="EJV16904.1"/>
    </source>
</evidence>
<name>A0AAV3GKR1_ENTFL</name>
<dbReference type="InterPro" id="IPR051162">
    <property type="entry name" value="T4SS_component"/>
</dbReference>
<proteinExistence type="predicted"/>
<dbReference type="NCBIfam" id="NF045971">
    <property type="entry name" value="conju_CD1110"/>
    <property type="match status" value="1"/>
</dbReference>
<dbReference type="Gene3D" id="1.10.8.730">
    <property type="match status" value="1"/>
</dbReference>
<organism evidence="1 2">
    <name type="scientific">Enterococcus faecalis ERV63</name>
    <dbReference type="NCBI Taxonomy" id="1134793"/>
    <lineage>
        <taxon>Bacteria</taxon>
        <taxon>Bacillati</taxon>
        <taxon>Bacillota</taxon>
        <taxon>Bacilli</taxon>
        <taxon>Lactobacillales</taxon>
        <taxon>Enterococcaceae</taxon>
        <taxon>Enterococcus</taxon>
    </lineage>
</organism>
<accession>A0AAV3GKR1</accession>
<gene>
    <name evidence="1" type="ORF">HMPREF1336_01625</name>
</gene>
<sequence>MSKKEIPRETEKTKLTRAQRKEIDAVIRKYKGDGRPHTAQQSIPYEVMYPDGVCRVSPGVFSKCIEFADISYQLAQPDTQTAIFEKLCDLYNYVDASIHIQFSFLNRKVDPVQYAKSFEIAPQGDDFDDIRAEYTGILQKQLANGNNGMVKTKYLTFTIEAESVKAARARLKRIGFDLLGYFKSMGAVAHVMDGWERLNLLHGVYHPDGEIFNFDWKWLAPSGLSTKDFIAPSSLCFGNAKTFGMGGKYGAVSFLQILSPELSDDMLADFLNTESGVLVNLHVQAIEQTKAIKTIKRKITDLDAMKIAEQKKAVRSGYDMDILPSDLATYGEDAKKLLTKLQTRNERLFQLTFLVLNVADTKQKLNNDVFQAAGVAQKHNCPLVRLDYQQEQGLASSLPLGVNQIKIQRSLTTSSVAVFVPFVTQELFQGGAAMYYGINAKSRNMIMLDRKQARCPNALKLGTPGSGKSMSCKSEIVSVFLTTPDDIFISDPEAEYYPLVKRLHGQVIRLSPTSKDFVNPLDINLNYSEDDNPLALKSDFVLSFCELVMGGKNGLEAIEKTVIDRAVRVIYRPYLADPRPENMPILSDLHKALLDQHVPEADRVAQALDLYVSGSLNVFNHRTNVDIGNRLVSFDIKELGKQLKKLGMLIVQDQIWGRVTANRSQGKATWYFADEFHLLLKEEQTAAYSAEIWKRFRKWGGIPTGATQNVKVRPDRALCKAV</sequence>
<dbReference type="Proteomes" id="UP000004117">
    <property type="component" value="Unassembled WGS sequence"/>
</dbReference>